<organism evidence="1 2">
    <name type="scientific">Vigna unguiculata</name>
    <name type="common">Cowpea</name>
    <dbReference type="NCBI Taxonomy" id="3917"/>
    <lineage>
        <taxon>Eukaryota</taxon>
        <taxon>Viridiplantae</taxon>
        <taxon>Streptophyta</taxon>
        <taxon>Embryophyta</taxon>
        <taxon>Tracheophyta</taxon>
        <taxon>Spermatophyta</taxon>
        <taxon>Magnoliopsida</taxon>
        <taxon>eudicotyledons</taxon>
        <taxon>Gunneridae</taxon>
        <taxon>Pentapetalae</taxon>
        <taxon>rosids</taxon>
        <taxon>fabids</taxon>
        <taxon>Fabales</taxon>
        <taxon>Fabaceae</taxon>
        <taxon>Papilionoideae</taxon>
        <taxon>50 kb inversion clade</taxon>
        <taxon>NPAAA clade</taxon>
        <taxon>indigoferoid/millettioid clade</taxon>
        <taxon>Phaseoleae</taxon>
        <taxon>Vigna</taxon>
    </lineage>
</organism>
<evidence type="ECO:0000313" key="2">
    <source>
        <dbReference type="Proteomes" id="UP000501690"/>
    </source>
</evidence>
<evidence type="ECO:0000313" key="1">
    <source>
        <dbReference type="EMBL" id="QCD87736.1"/>
    </source>
</evidence>
<gene>
    <name evidence="1" type="ORF">DEO72_LG3g2276</name>
</gene>
<reference evidence="1 2" key="1">
    <citation type="submission" date="2019-04" db="EMBL/GenBank/DDBJ databases">
        <title>An improved genome assembly and genetic linkage map for asparagus bean, Vigna unguiculata ssp. sesquipedialis.</title>
        <authorList>
            <person name="Xia Q."/>
            <person name="Zhang R."/>
            <person name="Dong Y."/>
        </authorList>
    </citation>
    <scope>NUCLEOTIDE SEQUENCE [LARGE SCALE GENOMIC DNA]</scope>
    <source>
        <tissue evidence="1">Leaf</tissue>
    </source>
</reference>
<proteinExistence type="predicted"/>
<dbReference type="Proteomes" id="UP000501690">
    <property type="component" value="Linkage Group LG3"/>
</dbReference>
<protein>
    <submittedName>
        <fullName evidence="1">Uncharacterized protein</fullName>
    </submittedName>
</protein>
<accession>A0A4D6LH81</accession>
<keyword evidence="2" id="KW-1185">Reference proteome</keyword>
<dbReference type="EMBL" id="CP039347">
    <property type="protein sequence ID" value="QCD87736.1"/>
    <property type="molecule type" value="Genomic_DNA"/>
</dbReference>
<dbReference type="AlphaFoldDB" id="A0A4D6LH81"/>
<name>A0A4D6LH81_VIGUN</name>
<sequence length="70" mass="8052">MSGEVCKGSRPAAKETWNWSKLLKQPAASSKQLHCTSLLDEDALTWRTGYLKKLDMHLHWLEQFAHKSNL</sequence>